<comment type="caution">
    <text evidence="6">The sequence shown here is derived from an EMBL/GenBank/DDBJ whole genome shotgun (WGS) entry which is preliminary data.</text>
</comment>
<reference evidence="6 7" key="1">
    <citation type="submission" date="2023-08" db="EMBL/GenBank/DDBJ databases">
        <title>Black Yeasts Isolated from many extreme environments.</title>
        <authorList>
            <person name="Coleine C."/>
            <person name="Stajich J.E."/>
            <person name="Selbmann L."/>
        </authorList>
    </citation>
    <scope>NUCLEOTIDE SEQUENCE [LARGE SCALE GENOMIC DNA]</scope>
    <source>
        <strain evidence="6 7">CCFEE 5885</strain>
    </source>
</reference>
<feature type="transmembrane region" description="Helical" evidence="5">
    <location>
        <begin position="53"/>
        <end position="73"/>
    </location>
</feature>
<evidence type="ECO:0000256" key="2">
    <source>
        <dbReference type="ARBA" id="ARBA00022692"/>
    </source>
</evidence>
<protein>
    <submittedName>
        <fullName evidence="6">Uncharacterized protein</fullName>
    </submittedName>
</protein>
<keyword evidence="4 5" id="KW-0472">Membrane</keyword>
<keyword evidence="3 5" id="KW-1133">Transmembrane helix</keyword>
<feature type="transmembrane region" description="Helical" evidence="5">
    <location>
        <begin position="270"/>
        <end position="288"/>
    </location>
</feature>
<dbReference type="Pfam" id="PF04479">
    <property type="entry name" value="RTA1"/>
    <property type="match status" value="1"/>
</dbReference>
<feature type="transmembrane region" description="Helical" evidence="5">
    <location>
        <begin position="80"/>
        <end position="101"/>
    </location>
</feature>
<accession>A0ABR0KHR4</accession>
<evidence type="ECO:0000256" key="1">
    <source>
        <dbReference type="ARBA" id="ARBA00004141"/>
    </source>
</evidence>
<evidence type="ECO:0000313" key="7">
    <source>
        <dbReference type="Proteomes" id="UP001345013"/>
    </source>
</evidence>
<dbReference type="Proteomes" id="UP001345013">
    <property type="component" value="Unassembled WGS sequence"/>
</dbReference>
<evidence type="ECO:0000313" key="6">
    <source>
        <dbReference type="EMBL" id="KAK5096744.1"/>
    </source>
</evidence>
<dbReference type="InterPro" id="IPR007568">
    <property type="entry name" value="RTA1"/>
</dbReference>
<dbReference type="PANTHER" id="PTHR31465">
    <property type="entry name" value="PROTEIN RTA1-RELATED"/>
    <property type="match status" value="1"/>
</dbReference>
<dbReference type="PANTHER" id="PTHR31465:SF9">
    <property type="entry name" value="SPHINGOID LONG-CHAIN BASE TRANSPORTER RSB1"/>
    <property type="match status" value="1"/>
</dbReference>
<evidence type="ECO:0000256" key="5">
    <source>
        <dbReference type="SAM" id="Phobius"/>
    </source>
</evidence>
<feature type="transmembrane region" description="Helical" evidence="5">
    <location>
        <begin position="153"/>
        <end position="172"/>
    </location>
</feature>
<sequence>MSSGYNISYEGGLPYVVYPDGTTYSTTGGKVDANCTLSVCPLEQTIYGYRPSLPGSIALIALYGICIIAQLGLGIRYKTWGYMTVMVLGCLAEIIGYAARILYYQNPWNRSSFVMQIVTITIGPVFFCAAIYVMIYRIINFVDHSKARFSPRLIYWIFITCDLISLALQSAGGGLSSDASGSSYAGVPVALAGLAFQVVTLAIFILVCADYAFRSRETWMKTRPPTSFKLFVGFLTLATFTIFIRCCFRVDELGSGYSRQSKVLRNESLFIGLESVMIVVAAFALIGAHPGLTFNKHGIEGSLGEKTIVGDTEAKEIDGSTVSE</sequence>
<name>A0ABR0KHR4_9EURO</name>
<feature type="transmembrane region" description="Helical" evidence="5">
    <location>
        <begin position="230"/>
        <end position="250"/>
    </location>
</feature>
<proteinExistence type="predicted"/>
<comment type="subcellular location">
    <subcellularLocation>
        <location evidence="1">Membrane</location>
        <topology evidence="1">Multi-pass membrane protein</topology>
    </subcellularLocation>
</comment>
<organism evidence="6 7">
    <name type="scientific">Lithohypha guttulata</name>
    <dbReference type="NCBI Taxonomy" id="1690604"/>
    <lineage>
        <taxon>Eukaryota</taxon>
        <taxon>Fungi</taxon>
        <taxon>Dikarya</taxon>
        <taxon>Ascomycota</taxon>
        <taxon>Pezizomycotina</taxon>
        <taxon>Eurotiomycetes</taxon>
        <taxon>Chaetothyriomycetidae</taxon>
        <taxon>Chaetothyriales</taxon>
        <taxon>Trichomeriaceae</taxon>
        <taxon>Lithohypha</taxon>
    </lineage>
</organism>
<keyword evidence="7" id="KW-1185">Reference proteome</keyword>
<feature type="transmembrane region" description="Helical" evidence="5">
    <location>
        <begin position="184"/>
        <end position="209"/>
    </location>
</feature>
<evidence type="ECO:0000256" key="4">
    <source>
        <dbReference type="ARBA" id="ARBA00023136"/>
    </source>
</evidence>
<evidence type="ECO:0000256" key="3">
    <source>
        <dbReference type="ARBA" id="ARBA00022989"/>
    </source>
</evidence>
<feature type="transmembrane region" description="Helical" evidence="5">
    <location>
        <begin position="113"/>
        <end position="133"/>
    </location>
</feature>
<dbReference type="EMBL" id="JAVRRG010000021">
    <property type="protein sequence ID" value="KAK5096744.1"/>
    <property type="molecule type" value="Genomic_DNA"/>
</dbReference>
<keyword evidence="2 5" id="KW-0812">Transmembrane</keyword>
<gene>
    <name evidence="6" type="ORF">LTR24_002506</name>
</gene>